<comment type="similarity">
    <text evidence="1">Belongs to the membrane fusion protein (MFP) (TC 8.A.1) family.</text>
</comment>
<dbReference type="RefSeq" id="WP_118484691.1">
    <property type="nucleotide sequence ID" value="NZ_QRUU01000040.1"/>
</dbReference>
<dbReference type="NCBIfam" id="TIGR01730">
    <property type="entry name" value="RND_mfp"/>
    <property type="match status" value="1"/>
</dbReference>
<protein>
    <submittedName>
        <fullName evidence="4">Efflux RND transporter periplasmic adaptor subunit</fullName>
    </submittedName>
</protein>
<accession>A0A412GJC3</accession>
<proteinExistence type="inferred from homology"/>
<dbReference type="PANTHER" id="PTHR30469:SF20">
    <property type="entry name" value="EFFLUX RND TRANSPORTER PERIPLASMIC ADAPTOR SUBUNIT"/>
    <property type="match status" value="1"/>
</dbReference>
<dbReference type="Proteomes" id="UP000285864">
    <property type="component" value="Unassembled WGS sequence"/>
</dbReference>
<reference evidence="4 5" key="1">
    <citation type="submission" date="2018-08" db="EMBL/GenBank/DDBJ databases">
        <title>A genome reference for cultivated species of the human gut microbiota.</title>
        <authorList>
            <person name="Zou Y."/>
            <person name="Xue W."/>
            <person name="Luo G."/>
        </authorList>
    </citation>
    <scope>NUCLEOTIDE SEQUENCE [LARGE SCALE GENOMIC DNA]</scope>
    <source>
        <strain evidence="4 5">AF24-2</strain>
    </source>
</reference>
<dbReference type="Gene3D" id="2.40.30.170">
    <property type="match status" value="1"/>
</dbReference>
<gene>
    <name evidence="4" type="ORF">DWY20_09625</name>
</gene>
<name>A0A412GJC3_9BACT</name>
<feature type="domain" description="Multidrug resistance protein MdtA-like C-terminal permuted SH3" evidence="3">
    <location>
        <begin position="273"/>
        <end position="328"/>
    </location>
</feature>
<dbReference type="Gene3D" id="2.40.50.100">
    <property type="match status" value="1"/>
</dbReference>
<dbReference type="PANTHER" id="PTHR30469">
    <property type="entry name" value="MULTIDRUG RESISTANCE PROTEIN MDTA"/>
    <property type="match status" value="1"/>
</dbReference>
<organism evidence="4 5">
    <name type="scientific">Phocaeicola coprocola</name>
    <dbReference type="NCBI Taxonomy" id="310298"/>
    <lineage>
        <taxon>Bacteria</taxon>
        <taxon>Pseudomonadati</taxon>
        <taxon>Bacteroidota</taxon>
        <taxon>Bacteroidia</taxon>
        <taxon>Bacteroidales</taxon>
        <taxon>Bacteroidaceae</taxon>
        <taxon>Phocaeicola</taxon>
    </lineage>
</organism>
<comment type="caution">
    <text evidence="4">The sequence shown here is derived from an EMBL/GenBank/DDBJ whole genome shotgun (WGS) entry which is preliminary data.</text>
</comment>
<sequence>MKKALLFLACMGCFISCDNNSNKEQQAPNVKVIRAEQSDTSSERSYSFISQPYRTTELSFRVGGPVYTFDTQSGQFFRKGELIAAIDDRDFLIRKQRAEAIYKQTEADYKRISNLYEKGSISGTSYEKAKADYEKAKADYTTSVNELKDTKLYAPFDGYIQKVNIERYQDIKASVPVVTFIDLSKIKVEAYIPEDMAVNARKLSALPCSITFNAIQEKTFIPEKTYITQSASDNNISYLFTAIINNADNSLLGGMAGSLLIPSFSSSSYSYQSVVIPQTAVCHTDETGSFVWLVNEQNRVVKRSVKTGRLRKNDKIEILSGLSAGERIAATRLTYLSENEEITIQD</sequence>
<evidence type="ECO:0000313" key="4">
    <source>
        <dbReference type="EMBL" id="RGR94886.1"/>
    </source>
</evidence>
<evidence type="ECO:0000256" key="1">
    <source>
        <dbReference type="ARBA" id="ARBA00009477"/>
    </source>
</evidence>
<dbReference type="InterPro" id="IPR006143">
    <property type="entry name" value="RND_pump_MFP"/>
</dbReference>
<dbReference type="InterPro" id="IPR058627">
    <property type="entry name" value="MdtA-like_C"/>
</dbReference>
<dbReference type="SUPFAM" id="SSF111369">
    <property type="entry name" value="HlyD-like secretion proteins"/>
    <property type="match status" value="1"/>
</dbReference>
<evidence type="ECO:0000313" key="5">
    <source>
        <dbReference type="Proteomes" id="UP000285864"/>
    </source>
</evidence>
<dbReference type="EMBL" id="QRUU01000040">
    <property type="protein sequence ID" value="RGR94886.1"/>
    <property type="molecule type" value="Genomic_DNA"/>
</dbReference>
<dbReference type="AlphaFoldDB" id="A0A412GJC3"/>
<dbReference type="GO" id="GO:1990281">
    <property type="term" value="C:efflux pump complex"/>
    <property type="evidence" value="ECO:0007669"/>
    <property type="project" value="TreeGrafter"/>
</dbReference>
<feature type="coiled-coil region" evidence="2">
    <location>
        <begin position="95"/>
        <end position="150"/>
    </location>
</feature>
<keyword evidence="2" id="KW-0175">Coiled coil</keyword>
<keyword evidence="5" id="KW-1185">Reference proteome</keyword>
<evidence type="ECO:0000259" key="3">
    <source>
        <dbReference type="Pfam" id="PF25967"/>
    </source>
</evidence>
<dbReference type="Pfam" id="PF25967">
    <property type="entry name" value="RND-MFP_C"/>
    <property type="match status" value="1"/>
</dbReference>
<dbReference type="Gene3D" id="2.40.420.20">
    <property type="match status" value="1"/>
</dbReference>
<dbReference type="GO" id="GO:0015562">
    <property type="term" value="F:efflux transmembrane transporter activity"/>
    <property type="evidence" value="ECO:0007669"/>
    <property type="project" value="TreeGrafter"/>
</dbReference>
<evidence type="ECO:0000256" key="2">
    <source>
        <dbReference type="SAM" id="Coils"/>
    </source>
</evidence>